<dbReference type="PROSITE" id="PS50294">
    <property type="entry name" value="WD_REPEATS_REGION"/>
    <property type="match status" value="1"/>
</dbReference>
<feature type="region of interest" description="Disordered" evidence="6">
    <location>
        <begin position="1916"/>
        <end position="1938"/>
    </location>
</feature>
<evidence type="ECO:0000256" key="3">
    <source>
        <dbReference type="ARBA" id="ARBA00022737"/>
    </source>
</evidence>
<dbReference type="EMBL" id="JH173453">
    <property type="protein sequence ID" value="EHB16838.1"/>
    <property type="molecule type" value="Genomic_DNA"/>
</dbReference>
<dbReference type="InterPro" id="IPR036322">
    <property type="entry name" value="WD40_repeat_dom_sf"/>
</dbReference>
<dbReference type="PANTHER" id="PTHR13950:SF12">
    <property type="entry name" value="DMX-LIKE PROTEIN 1"/>
    <property type="match status" value="1"/>
</dbReference>
<dbReference type="FunFam" id="2.130.10.10:FF:000540">
    <property type="entry name" value="Dmx like 1"/>
    <property type="match status" value="1"/>
</dbReference>
<feature type="repeat" description="WD" evidence="5">
    <location>
        <begin position="2917"/>
        <end position="2958"/>
    </location>
</feature>
<dbReference type="SMART" id="SM00320">
    <property type="entry name" value="WD40"/>
    <property type="match status" value="12"/>
</dbReference>
<dbReference type="InterPro" id="IPR001680">
    <property type="entry name" value="WD40_rpt"/>
</dbReference>
<name>G5C5M7_HETGA</name>
<feature type="region of interest" description="Disordered" evidence="6">
    <location>
        <begin position="403"/>
        <end position="430"/>
    </location>
</feature>
<dbReference type="InParanoid" id="G5C5M7"/>
<evidence type="ECO:0000313" key="9">
    <source>
        <dbReference type="Proteomes" id="UP000006813"/>
    </source>
</evidence>
<dbReference type="eggNOG" id="KOG1064">
    <property type="taxonomic scope" value="Eukaryota"/>
</dbReference>
<keyword evidence="1" id="KW-0597">Phosphoprotein</keyword>
<feature type="compositionally biased region" description="Polar residues" evidence="6">
    <location>
        <begin position="404"/>
        <end position="419"/>
    </location>
</feature>
<feature type="region of interest" description="Disordered" evidence="6">
    <location>
        <begin position="2370"/>
        <end position="2391"/>
    </location>
</feature>
<dbReference type="FunCoup" id="G5C5M7">
    <property type="interactions" value="1812"/>
</dbReference>
<evidence type="ECO:0000256" key="5">
    <source>
        <dbReference type="PROSITE-ProRule" id="PRU00221"/>
    </source>
</evidence>
<evidence type="ECO:0000256" key="6">
    <source>
        <dbReference type="SAM" id="MobiDB-lite"/>
    </source>
</evidence>
<keyword evidence="2 5" id="KW-0853">WD repeat</keyword>
<keyword evidence="3" id="KW-0677">Repeat</keyword>
<evidence type="ECO:0000259" key="7">
    <source>
        <dbReference type="Pfam" id="PF12234"/>
    </source>
</evidence>
<gene>
    <name evidence="8" type="ORF">GW7_16840</name>
</gene>
<feature type="domain" description="RAVE complex protein Rav1 C-terminal" evidence="7">
    <location>
        <begin position="1454"/>
        <end position="1813"/>
    </location>
</feature>
<dbReference type="Pfam" id="PF12234">
    <property type="entry name" value="Rav1p_C"/>
    <property type="match status" value="2"/>
</dbReference>
<feature type="region of interest" description="Disordered" evidence="6">
    <location>
        <begin position="2428"/>
        <end position="2456"/>
    </location>
</feature>
<accession>G5C5M7</accession>
<dbReference type="InterPro" id="IPR052208">
    <property type="entry name" value="DmX-like/RAVE_component"/>
</dbReference>
<feature type="compositionally biased region" description="Acidic residues" evidence="6">
    <location>
        <begin position="2434"/>
        <end position="2456"/>
    </location>
</feature>
<dbReference type="Pfam" id="PF00400">
    <property type="entry name" value="WD40"/>
    <property type="match status" value="2"/>
</dbReference>
<organism evidence="8 9">
    <name type="scientific">Heterocephalus glaber</name>
    <name type="common">Naked mole rat</name>
    <dbReference type="NCBI Taxonomy" id="10181"/>
    <lineage>
        <taxon>Eukaryota</taxon>
        <taxon>Metazoa</taxon>
        <taxon>Chordata</taxon>
        <taxon>Craniata</taxon>
        <taxon>Vertebrata</taxon>
        <taxon>Euteleostomi</taxon>
        <taxon>Mammalia</taxon>
        <taxon>Eutheria</taxon>
        <taxon>Euarchontoglires</taxon>
        <taxon>Glires</taxon>
        <taxon>Rodentia</taxon>
        <taxon>Hystricomorpha</taxon>
        <taxon>Bathyergidae</taxon>
        <taxon>Heterocephalus</taxon>
    </lineage>
</organism>
<evidence type="ECO:0000256" key="1">
    <source>
        <dbReference type="ARBA" id="ARBA00022553"/>
    </source>
</evidence>
<dbReference type="Proteomes" id="UP000006813">
    <property type="component" value="Unassembled WGS sequence"/>
</dbReference>
<sequence>MTQNEYIELHHKHYGAYASGCDIVILGSDFERLQIIPGAKHGNIQVGCVDCSMQQGKIAASYGNIISIFEPVNLPKQKKNLELDSQWQKTGQFFLDSITHNITWDPTGSRLLTGSSCLQLWSNTNLKKLNEDEDADKTDLNFGDWRCIWHCKTASEVHLMKFSPDGEFFATAGKDDCLLKVWYNVENWRTAVTSPDISSDKQSQGEIDFSFVYLAHPRAVNGFSWRKTSKYMPRASVCNVLLTCCKDNVCRLWVETFLPNDFLLYGGDCNHWSEPINLTNNFKRNASSKERVQNALEVNLRHFRRGRRRSLALVAHTGYLPHQQDPHHVHRSTPLHANALCHFHIAASINPATDIPLLPSISSLSLSENEDKSGPFVVHWLNNKELHFTLSMEVFIQQLRKSFEQPSSETSAEDSNQADVKSDEEMDDSVDDLNINHEKKELGGDKMVPNSSFAPLPSAAIDHQIEVLLSEWSKNADMLFSIHPMDGSLLVWHVDWLDEYQPSMFRQVQVSFVSRIPVAFPFPTGDANSLCKSIVMYACTKNVDLAIQQGKQKPSGLTRSTSMLISSGHSKSSNSLKLSIFTPNVMMISKHADGSLNQWLVSFAEESAFSTVLSISHKSRYCGHRFHLNDLACHSVLPLLLTTSHHNALRTPDDDNQKQPHDIINIEECSLTQQSKSTIDMAFQDPNAVYSELILWRVDPVGPLSFSGGVSELARINSLHVSAFSNVAWLPALIPSYCLGAYCNSPSACFVASDGQYLRLYEAVIDAKKLLYELSNPEISKYVGEVFNIVSQQSTARPGCIIALDPITKLHGRKTQLLHVFQEDFILNDLEKKSFGKDCILSSTGSSPNGFSEKFYLVVIECTQESRSLLHMWNLHLKSVPVSLDEKIDTKISEAVGQPEEHYSSPEKIPSPFSQKYQACRANLQSTSKLSLFSEMVYSQELHLPEGVEIISVKPSAGHLSSSSLYPVCSAPYLLATSCSDEKVRFWRCRVTDGESTTSKNAKMDLAYIWEEWPLLIEDGLQSISSITVPGRPIEVSCAHTNRLAVAYKQPSFNSRSSQDFVMHVSIFECESTGGSCWVLEQTIHLDELSTVLDSGISIDSNLVAYNKQEAYLFNKESITSNTKHLVHLDWMSREDGSHILTVGIGSKLFMYGPLSGKVQEQTTKESLAFPLWESTKIVPHSKFVLLRSVDLVSSVEGSPPFPVSLSWVRDGILVVGMDCEMHVYSQWQPSLKQELVITESYSGSTPSIPSLIKQSNSSSSGLHPPKKTLTRSMTSLAQKICGKKTAFDLSVDMEDSGLFEAAHTLSPTLPQYHPLQLLELMDLGKVRRAKAILSHLVKCIAGEVVALNDAESNHERRLRSLTISASGSTTRDPQAFNKAENTDYTEIDSVPPLPLYALLAADDDSYYSSLEKSSNDSSLNKSNQMLKENYDELFQIAALMPDVQALETDEENTKPRVIDLSQYSPTYFGLEHAQVLSGHLLHSSLPGLSRMEQMSLMALADTIATTSTDIGESRDRSQGGETLDECGLKFLLAVRLHTFLTTSLPGYRAQLLHQGLSTSHFAWAFHSVAEEELLNMLPAMHKDPTWSELKAMGVGWWVRNTHTLRKCIEKVAKAAFYRKNDPLDAAIFYLAMKKKAVIWGLYRSQKDTRMTQFFGHNFEEERWRKAALKNAFSLLGKQRFEHSAAFFLLAGCLRDAIEVCLEKLNDIQLALVIARLYESEFDTSATYKSVLRKKVLGIGSPVSEPSSLNINMHYDPFLRSMAYWILEDYSGALETLIKQPVRENDDQVMMSACNPAVFNFYNYLRTHPLLLRHHFGSSDTFSTHVGLTGKSRLAGTINLTERRLFFTTASAHLKAGCPMLALEVLSKMPKVIKKTTPLCRASSFLDTSKDSSSLKLDTREDKSSAVDWSQSFMNGLESSSEGSSEKQSNSTPSFDWSQPSVVFQEDSLELKWDSDNDEENESLPISMKELKPLQRKIDKKLDEISNYSESFSTLDESDILNPSEDIIAVQLKFRACLKILTVELRTLSTGYEIDGGKLRYQLYHWLEKEVIALQRTCDFCPDAEELQSTLGKNGDEFGSNENVDDLHHHAKVKQQREIFQEKKQWLLKYQSLLRMFLSYCILHGSHGGGLASVRMELILLLQESQQETSELLFPSPLSEQTSVPLLFACTASAKTVVANPLLHLSNLTHDILHAIINFDSPPHPDSQSNKVYVMHTLAASLSACIYQCLCGSHNYSPFQTNQFTGMVYETVLLPHRHSLRTGSLDEAVTPNTSPAQWPGITCLIRLLNSSGEEAQSGLTVLLCEILTAVYLSLFIHGLATHSSNELFRIVAHPLNEKMWSAVFGGGAHIPGKEQTHSKALPVPSLIEEGEKQNKRFRSSEIPGRGSVPLTSLPRMSQESLTVKEKFIPPELSIWDYFIAKPFLPPSQSRAEYDSEESLESGGGDDDDDDDDDDDVDVVVSASDFHLQEHSNSNSYSWSLMRLAMVQLVLSNLKTFYPFAGHDLAELPVSSPLCHAVLKTLQCWEQVLLRRLELHGGPPENYISGHTSEENLSAGPAILRHKALLEPTNTPFSIFHVTSHFYSLSCDYSFLMKSLGDNSEAIKNSMMEEPNINKIEADLGYPGGKARIIHKESDIITAFAVNKANRNCIAIASSHDVQELDVSGILATQIYTWVDDDVDLETKGSEDFLVIHARDDLTAVQGTTPYTHSNPGTPINMPWLGSTQTGRGASVMIKKTINNVRRMTSHPTLPYYLTGAQDGSVRMFEWGHSQQIACFRSGGNSRVTRMRFNYQGNKFGIVDADGYLSLYQTNWKCCPVTGSMPKPYLTWQCHNKTANDFVFVSSSSLIATAGLSTDNRNICLWDTLVAPSNSLVHAFTCHDSGATVLAYAPKHQLLISGGRKGFTCAFDLLQRQQRQLFQSHDSPVKAIAIDSTEEYFVTGSAEGNIKIWSLATFSLLHTFINEHARQSIFRNIGTGVMQIETGPTNHIFSCGADGTMKMRILPDQFSPLDEVLKNDVKFML</sequence>
<dbReference type="Gene3D" id="2.130.10.10">
    <property type="entry name" value="YVTN repeat-like/Quinoprotein amine dehydrogenase"/>
    <property type="match status" value="3"/>
</dbReference>
<dbReference type="GO" id="GO:0007035">
    <property type="term" value="P:vacuolar acidification"/>
    <property type="evidence" value="ECO:0007669"/>
    <property type="project" value="TreeGrafter"/>
</dbReference>
<evidence type="ECO:0000313" key="8">
    <source>
        <dbReference type="EMBL" id="EHB16838.1"/>
    </source>
</evidence>
<feature type="domain" description="RAVE complex protein Rav1 C-terminal" evidence="7">
    <location>
        <begin position="1101"/>
        <end position="1382"/>
    </location>
</feature>
<evidence type="ECO:0000256" key="4">
    <source>
        <dbReference type="ARBA" id="ARBA00072479"/>
    </source>
</evidence>
<dbReference type="PROSITE" id="PS50082">
    <property type="entry name" value="WD_REPEATS_2"/>
    <property type="match status" value="1"/>
</dbReference>
<dbReference type="FunFam" id="2.130.10.10:FF:000093">
    <property type="entry name" value="DmX-like protein 1"/>
    <property type="match status" value="1"/>
</dbReference>
<dbReference type="STRING" id="10181.G5C5M7"/>
<protein>
    <recommendedName>
        <fullName evidence="4">DmX-like protein 1</fullName>
    </recommendedName>
</protein>
<feature type="compositionally biased region" description="Low complexity" evidence="6">
    <location>
        <begin position="1918"/>
        <end position="1931"/>
    </location>
</feature>
<dbReference type="InterPro" id="IPR022033">
    <property type="entry name" value="Rav1p_C"/>
</dbReference>
<dbReference type="InterPro" id="IPR015943">
    <property type="entry name" value="WD40/YVTN_repeat-like_dom_sf"/>
</dbReference>
<dbReference type="PANTHER" id="PTHR13950">
    <property type="entry name" value="RABCONNECTIN-RELATED"/>
    <property type="match status" value="1"/>
</dbReference>
<evidence type="ECO:0000256" key="2">
    <source>
        <dbReference type="ARBA" id="ARBA00022574"/>
    </source>
</evidence>
<reference evidence="8 9" key="1">
    <citation type="journal article" date="2011" name="Nature">
        <title>Genome sequencing reveals insights into physiology and longevity of the naked mole rat.</title>
        <authorList>
            <person name="Kim E.B."/>
            <person name="Fang X."/>
            <person name="Fushan A.A."/>
            <person name="Huang Z."/>
            <person name="Lobanov A.V."/>
            <person name="Han L."/>
            <person name="Marino S.M."/>
            <person name="Sun X."/>
            <person name="Turanov A.A."/>
            <person name="Yang P."/>
            <person name="Yim S.H."/>
            <person name="Zhao X."/>
            <person name="Kasaikina M.V."/>
            <person name="Stoletzki N."/>
            <person name="Peng C."/>
            <person name="Polak P."/>
            <person name="Xiong Z."/>
            <person name="Kiezun A."/>
            <person name="Zhu Y."/>
            <person name="Chen Y."/>
            <person name="Kryukov G.V."/>
            <person name="Zhang Q."/>
            <person name="Peshkin L."/>
            <person name="Yang L."/>
            <person name="Bronson R.T."/>
            <person name="Buffenstein R."/>
            <person name="Wang B."/>
            <person name="Han C."/>
            <person name="Li Q."/>
            <person name="Chen L."/>
            <person name="Zhao W."/>
            <person name="Sunyaev S.R."/>
            <person name="Park T.J."/>
            <person name="Zhang G."/>
            <person name="Wang J."/>
            <person name="Gladyshev V.N."/>
        </authorList>
    </citation>
    <scope>NUCLEOTIDE SEQUENCE [LARGE SCALE GENOMIC DNA]</scope>
</reference>
<dbReference type="GO" id="GO:0043291">
    <property type="term" value="C:RAVE complex"/>
    <property type="evidence" value="ECO:0007669"/>
    <property type="project" value="TreeGrafter"/>
</dbReference>
<dbReference type="SUPFAM" id="SSF50978">
    <property type="entry name" value="WD40 repeat-like"/>
    <property type="match status" value="2"/>
</dbReference>
<proteinExistence type="predicted"/>
<dbReference type="FunFam" id="2.130.10.10:FF:000150">
    <property type="entry name" value="Dmx-like 2, isoform CRA_c"/>
    <property type="match status" value="1"/>
</dbReference>